<evidence type="ECO:0000256" key="1">
    <source>
        <dbReference type="ARBA" id="ARBA00022801"/>
    </source>
</evidence>
<dbReference type="Pfam" id="PF03959">
    <property type="entry name" value="FSH1"/>
    <property type="match status" value="1"/>
</dbReference>
<dbReference type="Proteomes" id="UP000031516">
    <property type="component" value="Unassembled WGS sequence"/>
</dbReference>
<keyword evidence="1" id="KW-0378">Hydrolase</keyword>
<feature type="domain" description="Serine hydrolase" evidence="2">
    <location>
        <begin position="1"/>
        <end position="204"/>
    </location>
</feature>
<dbReference type="GO" id="GO:0005634">
    <property type="term" value="C:nucleus"/>
    <property type="evidence" value="ECO:0007669"/>
    <property type="project" value="TreeGrafter"/>
</dbReference>
<dbReference type="EMBL" id="CCBQ010000019">
    <property type="protein sequence ID" value="CDO93037.1"/>
    <property type="molecule type" value="Genomic_DNA"/>
</dbReference>
<evidence type="ECO:0000259" key="2">
    <source>
        <dbReference type="Pfam" id="PF03959"/>
    </source>
</evidence>
<organism evidence="3 4">
    <name type="scientific">Kluyveromyces dobzhanskii CBS 2104</name>
    <dbReference type="NCBI Taxonomy" id="1427455"/>
    <lineage>
        <taxon>Eukaryota</taxon>
        <taxon>Fungi</taxon>
        <taxon>Dikarya</taxon>
        <taxon>Ascomycota</taxon>
        <taxon>Saccharomycotina</taxon>
        <taxon>Saccharomycetes</taxon>
        <taxon>Saccharomycetales</taxon>
        <taxon>Saccharomycetaceae</taxon>
        <taxon>Kluyveromyces</taxon>
    </lineage>
</organism>
<keyword evidence="4" id="KW-1185">Reference proteome</keyword>
<dbReference type="AlphaFoldDB" id="A0A0A8L1V1"/>
<proteinExistence type="predicted"/>
<accession>A0A0A8L1V1</accession>
<dbReference type="InterPro" id="IPR029058">
    <property type="entry name" value="AB_hydrolase_fold"/>
</dbReference>
<dbReference type="PANTHER" id="PTHR48070">
    <property type="entry name" value="ESTERASE OVCA2"/>
    <property type="match status" value="1"/>
</dbReference>
<dbReference type="PANTHER" id="PTHR48070:SF6">
    <property type="entry name" value="ESTERASE OVCA2"/>
    <property type="match status" value="1"/>
</dbReference>
<sequence>MLHGLAQSGPYFEFKTKGFRRVLEPLGYEFFYATAPNKLSPADLPTDAEDLGASSGDDYHTWIQPDPVKGDYRLPEVTVKYLKEYVLENGPFDGVCGFSQGGGITGYLMTDFNNLLGLSEEEQPPLKFFIVFSGFRFTPAIYQEQYNAHPINVNSLHVRGQLDTVTDSGDIQRLYDSCTEDTRTLLEHPGGHFVPNSKGFVTKIADWLNSLE</sequence>
<dbReference type="InterPro" id="IPR005645">
    <property type="entry name" value="FSH-like_dom"/>
</dbReference>
<dbReference type="OrthoDB" id="2094269at2759"/>
<comment type="caution">
    <text evidence="3">The sequence shown here is derived from an EMBL/GenBank/DDBJ whole genome shotgun (WGS) entry which is preliminary data.</text>
</comment>
<evidence type="ECO:0000313" key="4">
    <source>
        <dbReference type="Proteomes" id="UP000031516"/>
    </source>
</evidence>
<dbReference type="GO" id="GO:0005737">
    <property type="term" value="C:cytoplasm"/>
    <property type="evidence" value="ECO:0007669"/>
    <property type="project" value="TreeGrafter"/>
</dbReference>
<dbReference type="Gene3D" id="3.40.50.1820">
    <property type="entry name" value="alpha/beta hydrolase"/>
    <property type="match status" value="1"/>
</dbReference>
<dbReference type="GO" id="GO:0016787">
    <property type="term" value="F:hydrolase activity"/>
    <property type="evidence" value="ECO:0007669"/>
    <property type="project" value="UniProtKB-KW"/>
</dbReference>
<gene>
    <name evidence="3" type="ORF">KLDO_g1343</name>
</gene>
<evidence type="ECO:0000313" key="3">
    <source>
        <dbReference type="EMBL" id="CDO93037.1"/>
    </source>
</evidence>
<reference evidence="3 4" key="1">
    <citation type="submission" date="2014-03" db="EMBL/GenBank/DDBJ databases">
        <title>The genome of Kluyveromyces dobzhanskii.</title>
        <authorList>
            <person name="Nystedt B."/>
            <person name="Astrom S."/>
        </authorList>
    </citation>
    <scope>NUCLEOTIDE SEQUENCE [LARGE SCALE GENOMIC DNA]</scope>
    <source>
        <strain evidence="3 4">CBS 2104</strain>
    </source>
</reference>
<dbReference type="InterPro" id="IPR050593">
    <property type="entry name" value="LovG"/>
</dbReference>
<protein>
    <submittedName>
        <fullName evidence="3">WGS project CCBQ000000000 data, contig 00099</fullName>
    </submittedName>
</protein>
<dbReference type="SUPFAM" id="SSF53474">
    <property type="entry name" value="alpha/beta-Hydrolases"/>
    <property type="match status" value="1"/>
</dbReference>
<name>A0A0A8L1V1_9SACH</name>